<dbReference type="Proteomes" id="UP000045051">
    <property type="component" value="Unassembled WGS sequence"/>
</dbReference>
<proteinExistence type="predicted"/>
<organism evidence="1 2">
    <name type="scientific">Capnocytophaga canis</name>
    <dbReference type="NCBI Taxonomy" id="1848903"/>
    <lineage>
        <taxon>Bacteria</taxon>
        <taxon>Pseudomonadati</taxon>
        <taxon>Bacteroidota</taxon>
        <taxon>Flavobacteriia</taxon>
        <taxon>Flavobacteriales</taxon>
        <taxon>Flavobacteriaceae</taxon>
        <taxon>Capnocytophaga</taxon>
    </lineage>
</organism>
<evidence type="ECO:0000313" key="2">
    <source>
        <dbReference type="Proteomes" id="UP000045051"/>
    </source>
</evidence>
<reference evidence="1 2" key="1">
    <citation type="submission" date="2015-01" db="EMBL/GenBank/DDBJ databases">
        <authorList>
            <person name="Xiang T."/>
            <person name="Song Y."/>
            <person name="Huang L."/>
            <person name="Wang B."/>
            <person name="Wu P."/>
        </authorList>
    </citation>
    <scope>NUCLEOTIDE SEQUENCE [LARGE SCALE GENOMIC DNA]</scope>
    <source>
        <strain evidence="1 2">CcD38</strain>
    </source>
</reference>
<dbReference type="EMBL" id="CDOI01000154">
    <property type="protein sequence ID" value="CEN47276.1"/>
    <property type="molecule type" value="Genomic_DNA"/>
</dbReference>
<accession>A0A0B7I5X1</accession>
<evidence type="ECO:0000313" key="1">
    <source>
        <dbReference type="EMBL" id="CEN47276.1"/>
    </source>
</evidence>
<dbReference type="AlphaFoldDB" id="A0A0B7I5X1"/>
<keyword evidence="2" id="KW-1185">Reference proteome</keyword>
<sequence length="40" mass="4454">MSIICCNQSQSYGKLKAIYNNTIPVNNSARVVTNHKVTEN</sequence>
<protein>
    <submittedName>
        <fullName evidence="1">Uncharacterized protein</fullName>
    </submittedName>
</protein>
<name>A0A0B7I5X1_9FLAO</name>
<gene>
    <name evidence="1" type="ORF">CCAND38_420080</name>
</gene>